<organism evidence="1 2">
    <name type="scientific">Sistotremastrum niveocremeum HHB9708</name>
    <dbReference type="NCBI Taxonomy" id="1314777"/>
    <lineage>
        <taxon>Eukaryota</taxon>
        <taxon>Fungi</taxon>
        <taxon>Dikarya</taxon>
        <taxon>Basidiomycota</taxon>
        <taxon>Agaricomycotina</taxon>
        <taxon>Agaricomycetes</taxon>
        <taxon>Sistotremastrales</taxon>
        <taxon>Sistotremastraceae</taxon>
        <taxon>Sertulicium</taxon>
        <taxon>Sertulicium niveocremeum</taxon>
    </lineage>
</organism>
<protein>
    <recommendedName>
        <fullName evidence="3">Protein kinase domain-containing protein</fullName>
    </recommendedName>
</protein>
<dbReference type="Gene3D" id="1.20.930.20">
    <property type="entry name" value="Adaptor protein Cbl, N-terminal domain"/>
    <property type="match status" value="1"/>
</dbReference>
<accession>A0A164VAM8</accession>
<dbReference type="GO" id="GO:0007166">
    <property type="term" value="P:cell surface receptor signaling pathway"/>
    <property type="evidence" value="ECO:0007669"/>
    <property type="project" value="InterPro"/>
</dbReference>
<evidence type="ECO:0000313" key="1">
    <source>
        <dbReference type="EMBL" id="KZS93979.1"/>
    </source>
</evidence>
<evidence type="ECO:0000313" key="2">
    <source>
        <dbReference type="Proteomes" id="UP000076722"/>
    </source>
</evidence>
<dbReference type="InterPro" id="IPR059179">
    <property type="entry name" value="MLKL-like_MCAfunc"/>
</dbReference>
<evidence type="ECO:0008006" key="3">
    <source>
        <dbReference type="Google" id="ProtNLM"/>
    </source>
</evidence>
<keyword evidence="2" id="KW-1185">Reference proteome</keyword>
<dbReference type="CDD" id="cd21037">
    <property type="entry name" value="MLKL_NTD"/>
    <property type="match status" value="1"/>
</dbReference>
<reference evidence="1 2" key="1">
    <citation type="journal article" date="2016" name="Mol. Biol. Evol.">
        <title>Comparative Genomics of Early-Diverging Mushroom-Forming Fungi Provides Insights into the Origins of Lignocellulose Decay Capabilities.</title>
        <authorList>
            <person name="Nagy L.G."/>
            <person name="Riley R."/>
            <person name="Tritt A."/>
            <person name="Adam C."/>
            <person name="Daum C."/>
            <person name="Floudas D."/>
            <person name="Sun H."/>
            <person name="Yadav J.S."/>
            <person name="Pangilinan J."/>
            <person name="Larsson K.H."/>
            <person name="Matsuura K."/>
            <person name="Barry K."/>
            <person name="Labutti K."/>
            <person name="Kuo R."/>
            <person name="Ohm R.A."/>
            <person name="Bhattacharya S.S."/>
            <person name="Shirouzu T."/>
            <person name="Yoshinaga Y."/>
            <person name="Martin F.M."/>
            <person name="Grigoriev I.V."/>
            <person name="Hibbett D.S."/>
        </authorList>
    </citation>
    <scope>NUCLEOTIDE SEQUENCE [LARGE SCALE GENOMIC DNA]</scope>
    <source>
        <strain evidence="1 2">HHB9708</strain>
    </source>
</reference>
<name>A0A164VAM8_9AGAM</name>
<dbReference type="AlphaFoldDB" id="A0A164VAM8"/>
<dbReference type="EMBL" id="KV419405">
    <property type="protein sequence ID" value="KZS93979.1"/>
    <property type="molecule type" value="Genomic_DNA"/>
</dbReference>
<dbReference type="InterPro" id="IPR036537">
    <property type="entry name" value="Adaptor_Cbl_N_dom_sf"/>
</dbReference>
<dbReference type="Proteomes" id="UP000076722">
    <property type="component" value="Unassembled WGS sequence"/>
</dbReference>
<sequence length="700" mass="79643">MPLSPDTTANLLNRLKALQSAGEAIPAPAGGIVKCVAGVGITLIETAERVRVNKEECSDIARRAAEQILVLKSWLDHEEGLEEPLSDDLRERLERYLEVLTGVSTTVERLGNELGRKRIFKTASIQDETKDCLNRLNEAYQMYMFQFSLAADTKLTGILNRMQVMSLSANATLPANQDEPDEIRRIPTEDITFLEEISCRSKRGYTIRFGKARMIDWAGHKRAVIVKKFQTMDACEDRARNAFNSEIELRRDLLHPLFARMLGVSIASRRTKMIVIEAGLELTMTKDSIVAFEYFQSLPGLKYFLEHSRIWTCTQGLRKDGRQDINFFGNSGGPGEEGQAASDAFKQYQDVLLSARDKRLCLGGLGRMDSRWEDSGWRMNEAFWREEQLREGRDGNWGATRSFEFYADEFERMRKAVTRWNEEKTKENARDLLDWLRWWSDSSEFEYKTENSRSVGEIGWKEGKDWHLIPLLHQFPLAEPPEYFITASRSRDGERETIVGTRISGYTRWSIHVSPGEEIYLRTFIRSLRTEDIADFFLGSALSLAKVLGIDVHSLRLLSNTGFQVDAFLTVFEPSTVHYFAHPPTAGNCVPDPPGFWSLSPDPLCSDCHLRGDAAHVRYRINPYIRYDVINDRVLSLLQDLESHGFLTVPDITYASGPSFASIAEISEHATESAVVARGKKHRAKNLLSIFSRKRKVSNP</sequence>
<gene>
    <name evidence="1" type="ORF">SISNIDRAFT_465564</name>
</gene>
<proteinExistence type="predicted"/>